<sequence>MKKIILVFGALLILIGSNGCLEDEDQSTFFWAQTKCADPWSKDPDLNQNELEPLVIQFLDKEGIDVYDTWIEFAAALSQDCEACSCTTGNKIYVRIDQSDEPAIRDLGFQTD</sequence>
<reference evidence="2 3" key="1">
    <citation type="submission" date="2017-10" db="EMBL/GenBank/DDBJ databases">
        <title>The draft genome sequence of Lewinella nigricans NBRC 102662.</title>
        <authorList>
            <person name="Wang K."/>
        </authorList>
    </citation>
    <scope>NUCLEOTIDE SEQUENCE [LARGE SCALE GENOMIC DNA]</scope>
    <source>
        <strain evidence="2 3">NBRC 102662</strain>
    </source>
</reference>
<dbReference type="AlphaFoldDB" id="A0A2D0N925"/>
<organism evidence="2 3">
    <name type="scientific">Flavilitoribacter nigricans (strain ATCC 23147 / DSM 23189 / NBRC 102662 / NCIMB 1420 / SS-2)</name>
    <name type="common">Lewinella nigricans</name>
    <dbReference type="NCBI Taxonomy" id="1122177"/>
    <lineage>
        <taxon>Bacteria</taxon>
        <taxon>Pseudomonadati</taxon>
        <taxon>Bacteroidota</taxon>
        <taxon>Saprospiria</taxon>
        <taxon>Saprospirales</taxon>
        <taxon>Lewinellaceae</taxon>
        <taxon>Flavilitoribacter</taxon>
    </lineage>
</organism>
<dbReference type="RefSeq" id="WP_099151531.1">
    <property type="nucleotide sequence ID" value="NZ_PDUD01000023.1"/>
</dbReference>
<keyword evidence="3" id="KW-1185">Reference proteome</keyword>
<dbReference type="OrthoDB" id="1447715at2"/>
<proteinExistence type="predicted"/>
<gene>
    <name evidence="2" type="ORF">CRP01_18315</name>
</gene>
<keyword evidence="1" id="KW-0732">Signal</keyword>
<accession>A0A2D0N925</accession>
<comment type="caution">
    <text evidence="2">The sequence shown here is derived from an EMBL/GenBank/DDBJ whole genome shotgun (WGS) entry which is preliminary data.</text>
</comment>
<dbReference type="EMBL" id="PDUD01000023">
    <property type="protein sequence ID" value="PHN04985.1"/>
    <property type="molecule type" value="Genomic_DNA"/>
</dbReference>
<evidence type="ECO:0000313" key="2">
    <source>
        <dbReference type="EMBL" id="PHN04985.1"/>
    </source>
</evidence>
<dbReference type="Proteomes" id="UP000223913">
    <property type="component" value="Unassembled WGS sequence"/>
</dbReference>
<evidence type="ECO:0000256" key="1">
    <source>
        <dbReference type="SAM" id="SignalP"/>
    </source>
</evidence>
<evidence type="ECO:0000313" key="3">
    <source>
        <dbReference type="Proteomes" id="UP000223913"/>
    </source>
</evidence>
<feature type="chain" id="PRO_5011999769" evidence="1">
    <location>
        <begin position="23"/>
        <end position="112"/>
    </location>
</feature>
<feature type="signal peptide" evidence="1">
    <location>
        <begin position="1"/>
        <end position="22"/>
    </location>
</feature>
<protein>
    <submittedName>
        <fullName evidence="2">Uncharacterized protein</fullName>
    </submittedName>
</protein>
<name>A0A2D0N925_FLAN2</name>